<dbReference type="PIRSF" id="PIRSF000193">
    <property type="entry name" value="Pyrrol-5-carb_rd"/>
    <property type="match status" value="1"/>
</dbReference>
<dbReference type="PROSITE" id="PS00521">
    <property type="entry name" value="P5CR"/>
    <property type="match status" value="1"/>
</dbReference>
<dbReference type="Gene3D" id="1.10.3730.10">
    <property type="entry name" value="ProC C-terminal domain-like"/>
    <property type="match status" value="1"/>
</dbReference>
<dbReference type="Proteomes" id="UP000886842">
    <property type="component" value="Unassembled WGS sequence"/>
</dbReference>
<comment type="catalytic activity">
    <reaction evidence="5 8">
        <text>L-proline + NADP(+) = (S)-1-pyrroline-5-carboxylate + NADPH + 2 H(+)</text>
        <dbReference type="Rhea" id="RHEA:14109"/>
        <dbReference type="ChEBI" id="CHEBI:15378"/>
        <dbReference type="ChEBI" id="CHEBI:17388"/>
        <dbReference type="ChEBI" id="CHEBI:57783"/>
        <dbReference type="ChEBI" id="CHEBI:58349"/>
        <dbReference type="ChEBI" id="CHEBI:60039"/>
        <dbReference type="EC" id="1.5.1.2"/>
    </reaction>
</comment>
<evidence type="ECO:0000256" key="8">
    <source>
        <dbReference type="RuleBase" id="RU003903"/>
    </source>
</evidence>
<comment type="pathway">
    <text evidence="5 8">Amino-acid biosynthesis; L-proline biosynthesis; L-proline from L-glutamate 5-semialdehyde: step 1/1.</text>
</comment>
<name>A0A9D1KM45_9ACTN</name>
<keyword evidence="3 5" id="KW-0560">Oxidoreductase</keyword>
<keyword evidence="5 8" id="KW-0641">Proline biosynthesis</keyword>
<dbReference type="SUPFAM" id="SSF48179">
    <property type="entry name" value="6-phosphogluconate dehydrogenase C-terminal domain-like"/>
    <property type="match status" value="1"/>
</dbReference>
<feature type="binding site" evidence="7">
    <location>
        <begin position="15"/>
        <end position="20"/>
    </location>
    <ligand>
        <name>NADP(+)</name>
        <dbReference type="ChEBI" id="CHEBI:58349"/>
    </ligand>
</feature>
<comment type="caution">
    <text evidence="11">The sequence shown here is derived from an EMBL/GenBank/DDBJ whole genome shotgun (WGS) entry which is preliminary data.</text>
</comment>
<dbReference type="EC" id="1.5.1.2" evidence="5 6"/>
<dbReference type="InterPro" id="IPR008927">
    <property type="entry name" value="6-PGluconate_DH-like_C_sf"/>
</dbReference>
<evidence type="ECO:0000259" key="10">
    <source>
        <dbReference type="Pfam" id="PF14748"/>
    </source>
</evidence>
<dbReference type="PANTHER" id="PTHR11645">
    <property type="entry name" value="PYRROLINE-5-CARBOXYLATE REDUCTASE"/>
    <property type="match status" value="1"/>
</dbReference>
<dbReference type="InterPro" id="IPR053790">
    <property type="entry name" value="P5CR-like_CS"/>
</dbReference>
<evidence type="ECO:0000313" key="12">
    <source>
        <dbReference type="Proteomes" id="UP000886842"/>
    </source>
</evidence>
<dbReference type="FunFam" id="1.10.3730.10:FF:000001">
    <property type="entry name" value="Pyrroline-5-carboxylate reductase"/>
    <property type="match status" value="1"/>
</dbReference>
<comment type="function">
    <text evidence="4 5">Catalyzes the reduction of 1-pyrroline-5-carboxylate (PCA) to L-proline.</text>
</comment>
<comment type="similarity">
    <text evidence="1 5 8">Belongs to the pyrroline-5-carboxylate reductase family.</text>
</comment>
<dbReference type="AlphaFoldDB" id="A0A9D1KM45"/>
<keyword evidence="5" id="KW-0963">Cytoplasm</keyword>
<dbReference type="HAMAP" id="MF_01925">
    <property type="entry name" value="P5C_reductase"/>
    <property type="match status" value="1"/>
</dbReference>
<keyword evidence="5 8" id="KW-0028">Amino-acid biosynthesis</keyword>
<dbReference type="GO" id="GO:0004735">
    <property type="term" value="F:pyrroline-5-carboxylate reductase activity"/>
    <property type="evidence" value="ECO:0007669"/>
    <property type="project" value="UniProtKB-UniRule"/>
</dbReference>
<comment type="catalytic activity">
    <reaction evidence="5">
        <text>L-proline + NAD(+) = (S)-1-pyrroline-5-carboxylate + NADH + 2 H(+)</text>
        <dbReference type="Rhea" id="RHEA:14105"/>
        <dbReference type="ChEBI" id="CHEBI:15378"/>
        <dbReference type="ChEBI" id="CHEBI:17388"/>
        <dbReference type="ChEBI" id="CHEBI:57540"/>
        <dbReference type="ChEBI" id="CHEBI:57945"/>
        <dbReference type="ChEBI" id="CHEBI:60039"/>
        <dbReference type="EC" id="1.5.1.2"/>
    </reaction>
</comment>
<comment type="subcellular location">
    <subcellularLocation>
        <location evidence="5">Cytoplasm</location>
    </subcellularLocation>
</comment>
<proteinExistence type="inferred from homology"/>
<dbReference type="Pfam" id="PF14748">
    <property type="entry name" value="P5CR_dimer"/>
    <property type="match status" value="1"/>
</dbReference>
<dbReference type="InterPro" id="IPR000304">
    <property type="entry name" value="Pyrroline-COOH_reductase"/>
</dbReference>
<evidence type="ECO:0000256" key="5">
    <source>
        <dbReference type="HAMAP-Rule" id="MF_01925"/>
    </source>
</evidence>
<gene>
    <name evidence="5" type="primary">proC</name>
    <name evidence="11" type="ORF">IAA98_10135</name>
</gene>
<evidence type="ECO:0000256" key="3">
    <source>
        <dbReference type="ARBA" id="ARBA00023002"/>
    </source>
</evidence>
<dbReference type="InterPro" id="IPR028939">
    <property type="entry name" value="P5C_Rdtase_cat_N"/>
</dbReference>
<feature type="domain" description="Pyrroline-5-carboxylate reductase catalytic N-terminal" evidence="9">
    <location>
        <begin position="12"/>
        <end position="104"/>
    </location>
</feature>
<dbReference type="Pfam" id="PF03807">
    <property type="entry name" value="F420_oxidored"/>
    <property type="match status" value="1"/>
</dbReference>
<dbReference type="GO" id="GO:0055129">
    <property type="term" value="P:L-proline biosynthetic process"/>
    <property type="evidence" value="ECO:0007669"/>
    <property type="project" value="UniProtKB-UniRule"/>
</dbReference>
<dbReference type="InterPro" id="IPR029036">
    <property type="entry name" value="P5CR_dimer"/>
</dbReference>
<feature type="domain" description="Pyrroline-5-carboxylate reductase dimerisation" evidence="10">
    <location>
        <begin position="167"/>
        <end position="271"/>
    </location>
</feature>
<dbReference type="GO" id="GO:0005737">
    <property type="term" value="C:cytoplasm"/>
    <property type="evidence" value="ECO:0007669"/>
    <property type="project" value="UniProtKB-SubCell"/>
</dbReference>
<feature type="binding site" evidence="7">
    <location>
        <position position="62"/>
    </location>
    <ligand>
        <name>NADPH</name>
        <dbReference type="ChEBI" id="CHEBI:57783"/>
    </ligand>
</feature>
<evidence type="ECO:0000256" key="2">
    <source>
        <dbReference type="ARBA" id="ARBA00022857"/>
    </source>
</evidence>
<dbReference type="PANTHER" id="PTHR11645:SF0">
    <property type="entry name" value="PYRROLINE-5-CARBOXYLATE REDUCTASE 3"/>
    <property type="match status" value="1"/>
</dbReference>
<keyword evidence="2 5" id="KW-0521">NADP</keyword>
<reference evidence="11" key="2">
    <citation type="journal article" date="2021" name="PeerJ">
        <title>Extensive microbial diversity within the chicken gut microbiome revealed by metagenomics and culture.</title>
        <authorList>
            <person name="Gilroy R."/>
            <person name="Ravi A."/>
            <person name="Getino M."/>
            <person name="Pursley I."/>
            <person name="Horton D.L."/>
            <person name="Alikhan N.F."/>
            <person name="Baker D."/>
            <person name="Gharbi K."/>
            <person name="Hall N."/>
            <person name="Watson M."/>
            <person name="Adriaenssens E.M."/>
            <person name="Foster-Nyarko E."/>
            <person name="Jarju S."/>
            <person name="Secka A."/>
            <person name="Antonio M."/>
            <person name="Oren A."/>
            <person name="Chaudhuri R.R."/>
            <person name="La Ragione R."/>
            <person name="Hildebrand F."/>
            <person name="Pallen M.J."/>
        </authorList>
    </citation>
    <scope>NUCLEOTIDE SEQUENCE</scope>
    <source>
        <strain evidence="11">ChiGjej1B1-24693</strain>
    </source>
</reference>
<dbReference type="NCBIfam" id="TIGR00112">
    <property type="entry name" value="proC"/>
    <property type="match status" value="1"/>
</dbReference>
<evidence type="ECO:0000256" key="1">
    <source>
        <dbReference type="ARBA" id="ARBA00005525"/>
    </source>
</evidence>
<reference evidence="11" key="1">
    <citation type="submission" date="2020-10" db="EMBL/GenBank/DDBJ databases">
        <authorList>
            <person name="Gilroy R."/>
        </authorList>
    </citation>
    <scope>NUCLEOTIDE SEQUENCE</scope>
    <source>
        <strain evidence="11">ChiGjej1B1-24693</strain>
    </source>
</reference>
<dbReference type="EMBL" id="DVLP01000303">
    <property type="protein sequence ID" value="HIT75934.1"/>
    <property type="molecule type" value="Genomic_DNA"/>
</dbReference>
<dbReference type="InterPro" id="IPR036291">
    <property type="entry name" value="NAD(P)-bd_dom_sf"/>
</dbReference>
<evidence type="ECO:0000259" key="9">
    <source>
        <dbReference type="Pfam" id="PF03807"/>
    </source>
</evidence>
<evidence type="ECO:0000256" key="7">
    <source>
        <dbReference type="PIRSR" id="PIRSR000193-1"/>
    </source>
</evidence>
<sequence>MSPDTTSATPSLALLGAGVMGETILSGLIASGWPTDRLTATDTRPERRDELTERYGITMADNRSAAAAARVVVLVVKPQQIVDVLDEIAPVLAQGTVVISIAAGVPIELIESRLPDHAAVIRVMPNTPAQVGRGMSVISGGARATAADLELAETVMRATGEVLTLPESHQDSITAISGSGPAYIFYVVEAMIEAGVHLGVPRDVATTLTVETLYGSASLLKSTGEHPSILRERVTSPGGTTSAALRTLDDHHVRAAFIAAMDACRNRSVELAESVREQYR</sequence>
<evidence type="ECO:0000256" key="4">
    <source>
        <dbReference type="ARBA" id="ARBA00058118"/>
    </source>
</evidence>
<evidence type="ECO:0000256" key="6">
    <source>
        <dbReference type="NCBIfam" id="TIGR00112"/>
    </source>
</evidence>
<accession>A0A9D1KM45</accession>
<organism evidence="11 12">
    <name type="scientific">Candidatus Avipropionibacterium avicola</name>
    <dbReference type="NCBI Taxonomy" id="2840701"/>
    <lineage>
        <taxon>Bacteria</taxon>
        <taxon>Bacillati</taxon>
        <taxon>Actinomycetota</taxon>
        <taxon>Actinomycetes</taxon>
        <taxon>Propionibacteriales</taxon>
        <taxon>Propionibacteriaceae</taxon>
        <taxon>Propionibacteriaceae incertae sedis</taxon>
        <taxon>Candidatus Avipropionibacterium</taxon>
    </lineage>
</organism>
<dbReference type="SUPFAM" id="SSF51735">
    <property type="entry name" value="NAD(P)-binding Rossmann-fold domains"/>
    <property type="match status" value="1"/>
</dbReference>
<evidence type="ECO:0000313" key="11">
    <source>
        <dbReference type="EMBL" id="HIT75934.1"/>
    </source>
</evidence>
<protein>
    <recommendedName>
        <fullName evidence="5 6">Pyrroline-5-carboxylate reductase</fullName>
        <shortName evidence="5">P5C reductase</shortName>
        <shortName evidence="5">P5CR</shortName>
        <ecNumber evidence="5 6">1.5.1.2</ecNumber>
    </recommendedName>
    <alternativeName>
        <fullName evidence="5">PCA reductase</fullName>
    </alternativeName>
</protein>
<dbReference type="Gene3D" id="3.40.50.720">
    <property type="entry name" value="NAD(P)-binding Rossmann-like Domain"/>
    <property type="match status" value="1"/>
</dbReference>